<comment type="caution">
    <text evidence="1">The sequence shown here is derived from an EMBL/GenBank/DDBJ whole genome shotgun (WGS) entry which is preliminary data.</text>
</comment>
<dbReference type="Gene3D" id="3.10.420.10">
    <property type="entry name" value="SecB-like"/>
    <property type="match status" value="1"/>
</dbReference>
<dbReference type="RefSeq" id="WP_196414408.1">
    <property type="nucleotide sequence ID" value="NZ_JADQTO010000006.1"/>
</dbReference>
<keyword evidence="2" id="KW-1185">Reference proteome</keyword>
<proteinExistence type="predicted"/>
<dbReference type="AlphaFoldDB" id="A0A931C3A4"/>
<name>A0A931C3A4_9ACTN</name>
<evidence type="ECO:0000313" key="2">
    <source>
        <dbReference type="Proteomes" id="UP000598146"/>
    </source>
</evidence>
<reference evidence="1" key="1">
    <citation type="submission" date="2020-11" db="EMBL/GenBank/DDBJ databases">
        <title>Isolation and identification of active actinomycetes.</title>
        <authorList>
            <person name="Sun X."/>
        </authorList>
    </citation>
    <scope>NUCLEOTIDE SEQUENCE</scope>
    <source>
        <strain evidence="1">NEAU-A11</strain>
    </source>
</reference>
<protein>
    <submittedName>
        <fullName evidence="1">Protein-export chaperone SecB</fullName>
    </submittedName>
</protein>
<organism evidence="1 2">
    <name type="scientific">Actinoplanes aureus</name>
    <dbReference type="NCBI Taxonomy" id="2792083"/>
    <lineage>
        <taxon>Bacteria</taxon>
        <taxon>Bacillati</taxon>
        <taxon>Actinomycetota</taxon>
        <taxon>Actinomycetes</taxon>
        <taxon>Micromonosporales</taxon>
        <taxon>Micromonosporaceae</taxon>
        <taxon>Actinoplanes</taxon>
    </lineage>
</organism>
<gene>
    <name evidence="1" type="ORF">I4J89_14150</name>
</gene>
<dbReference type="SUPFAM" id="SSF54611">
    <property type="entry name" value="SecB-like"/>
    <property type="match status" value="1"/>
</dbReference>
<dbReference type="EMBL" id="JADQTO010000006">
    <property type="protein sequence ID" value="MBG0562595.1"/>
    <property type="molecule type" value="Genomic_DNA"/>
</dbReference>
<dbReference type="Proteomes" id="UP000598146">
    <property type="component" value="Unassembled WGS sequence"/>
</dbReference>
<sequence length="139" mass="15270">MISDGVAAKSSIVDLRMTHLSTDLLVRSPVRPLSVGSQVVIPVISRASDGVFSYHATYELDVRDHRDRKVLNATITMSAVFQIADESVSDAALQAFAEYGALDVVHPYMREILHNLTNRMGIPSLLLDVKPPLGSRLRN</sequence>
<dbReference type="InterPro" id="IPR035958">
    <property type="entry name" value="SecB-like_sf"/>
</dbReference>
<accession>A0A931C3A4</accession>
<evidence type="ECO:0000313" key="1">
    <source>
        <dbReference type="EMBL" id="MBG0562595.1"/>
    </source>
</evidence>